<keyword evidence="2" id="KW-0238">DNA-binding</keyword>
<gene>
    <name evidence="5" type="ORF">SI859A1_00059</name>
</gene>
<dbReference type="InterPro" id="IPR000524">
    <property type="entry name" value="Tscrpt_reg_HTH_GntR"/>
</dbReference>
<evidence type="ECO:0000259" key="4">
    <source>
        <dbReference type="PROSITE" id="PS50949"/>
    </source>
</evidence>
<dbReference type="RefSeq" id="WP_009207948.1">
    <property type="nucleotide sequence ID" value="NZ_BBWP01000035.1"/>
</dbReference>
<dbReference type="InterPro" id="IPR036388">
    <property type="entry name" value="WH-like_DNA-bd_sf"/>
</dbReference>
<evidence type="ECO:0000256" key="2">
    <source>
        <dbReference type="ARBA" id="ARBA00023125"/>
    </source>
</evidence>
<proteinExistence type="predicted"/>
<dbReference type="Gene3D" id="1.10.10.10">
    <property type="entry name" value="Winged helix-like DNA-binding domain superfamily/Winged helix DNA-binding domain"/>
    <property type="match status" value="1"/>
</dbReference>
<sequence>MSLEALSPDATTQPRGTMADSVYTQLRTAILELRLLPGVGISEAEVARHLGVSRQPVREAFGRLARTGYLRVQPQRRTEVVKISVQEVRNARFIREALEVAVVREACQRDVGELVGRLEANLELQRAAQRTDDRHTFHLEDDEFHRLIAQGAGCGFAWQLIDEQKAQMDRLRFLSLAFGQPAVYEDHVAIFEAIKARDGEAADLAMRTHLGRINDHLVRLRVEFDQYFDDSDAG</sequence>
<accession>Q1YDP7</accession>
<dbReference type="Pfam" id="PF07729">
    <property type="entry name" value="FCD"/>
    <property type="match status" value="1"/>
</dbReference>
<dbReference type="OrthoDB" id="9788098at2"/>
<dbReference type="GO" id="GO:0003700">
    <property type="term" value="F:DNA-binding transcription factor activity"/>
    <property type="evidence" value="ECO:0007669"/>
    <property type="project" value="InterPro"/>
</dbReference>
<comment type="caution">
    <text evidence="5">The sequence shown here is derived from an EMBL/GenBank/DDBJ whole genome shotgun (WGS) entry which is preliminary data.</text>
</comment>
<feature type="domain" description="HTH gntR-type" evidence="4">
    <location>
        <begin position="16"/>
        <end position="83"/>
    </location>
</feature>
<evidence type="ECO:0000256" key="1">
    <source>
        <dbReference type="ARBA" id="ARBA00023015"/>
    </source>
</evidence>
<name>Q1YDP7_AURMS</name>
<dbReference type="InterPro" id="IPR036390">
    <property type="entry name" value="WH_DNA-bd_sf"/>
</dbReference>
<dbReference type="SUPFAM" id="SSF46785">
    <property type="entry name" value="Winged helix' DNA-binding domain"/>
    <property type="match status" value="1"/>
</dbReference>
<protein>
    <submittedName>
        <fullName evidence="5">Transcriptional regulator, GntR family</fullName>
    </submittedName>
</protein>
<evidence type="ECO:0000313" key="6">
    <source>
        <dbReference type="Proteomes" id="UP000000321"/>
    </source>
</evidence>
<dbReference type="InterPro" id="IPR008920">
    <property type="entry name" value="TF_FadR/GntR_C"/>
</dbReference>
<evidence type="ECO:0000313" key="5">
    <source>
        <dbReference type="EMBL" id="EAS48422.1"/>
    </source>
</evidence>
<dbReference type="PANTHER" id="PTHR43537">
    <property type="entry name" value="TRANSCRIPTIONAL REGULATOR, GNTR FAMILY"/>
    <property type="match status" value="1"/>
</dbReference>
<dbReference type="PROSITE" id="PS50949">
    <property type="entry name" value="HTH_GNTR"/>
    <property type="match status" value="1"/>
</dbReference>
<dbReference type="Gene3D" id="1.20.120.530">
    <property type="entry name" value="GntR ligand-binding domain-like"/>
    <property type="match status" value="1"/>
</dbReference>
<dbReference type="SUPFAM" id="SSF48008">
    <property type="entry name" value="GntR ligand-binding domain-like"/>
    <property type="match status" value="1"/>
</dbReference>
<dbReference type="Proteomes" id="UP000000321">
    <property type="component" value="Unassembled WGS sequence"/>
</dbReference>
<keyword evidence="1" id="KW-0805">Transcription regulation</keyword>
<dbReference type="HOGENOM" id="CLU_017584_5_2_5"/>
<dbReference type="SMART" id="SM00895">
    <property type="entry name" value="FCD"/>
    <property type="match status" value="1"/>
</dbReference>
<dbReference type="GO" id="GO:0003677">
    <property type="term" value="F:DNA binding"/>
    <property type="evidence" value="ECO:0007669"/>
    <property type="project" value="UniProtKB-KW"/>
</dbReference>
<dbReference type="AlphaFoldDB" id="Q1YDP7"/>
<reference evidence="5 6" key="1">
    <citation type="journal article" date="2008" name="Appl. Environ. Microbiol.">
        <title>Genomic insights into Mn(II) oxidation by the marine alphaproteobacterium Aurantimonas sp. strain SI85-9A1.</title>
        <authorList>
            <person name="Dick G.J."/>
            <person name="Podell S."/>
            <person name="Johnson H.A."/>
            <person name="Rivera-Espinoza Y."/>
            <person name="Bernier-Latmani R."/>
            <person name="McCarthy J.K."/>
            <person name="Torpey J.W."/>
            <person name="Clement B.G."/>
            <person name="Gaasterland T."/>
            <person name="Tebo B.M."/>
        </authorList>
    </citation>
    <scope>NUCLEOTIDE SEQUENCE [LARGE SCALE GENOMIC DNA]</scope>
    <source>
        <strain evidence="5 6">SI85-9A1</strain>
    </source>
</reference>
<dbReference type="Pfam" id="PF00392">
    <property type="entry name" value="GntR"/>
    <property type="match status" value="1"/>
</dbReference>
<keyword evidence="6" id="KW-1185">Reference proteome</keyword>
<keyword evidence="3" id="KW-0804">Transcription</keyword>
<dbReference type="SMART" id="SM00345">
    <property type="entry name" value="HTH_GNTR"/>
    <property type="match status" value="1"/>
</dbReference>
<organism evidence="5 6">
    <name type="scientific">Aurantimonas manganoxydans (strain ATCC BAA-1229 / DSM 21871 / SI85-9A1)</name>
    <dbReference type="NCBI Taxonomy" id="287752"/>
    <lineage>
        <taxon>Bacteria</taxon>
        <taxon>Pseudomonadati</taxon>
        <taxon>Pseudomonadota</taxon>
        <taxon>Alphaproteobacteria</taxon>
        <taxon>Hyphomicrobiales</taxon>
        <taxon>Aurantimonadaceae</taxon>
        <taxon>Aurantimonas</taxon>
    </lineage>
</organism>
<dbReference type="InterPro" id="IPR011711">
    <property type="entry name" value="GntR_C"/>
</dbReference>
<dbReference type="BioCyc" id="AURANTIMONAS:SI859A1_00059-MONOMER"/>
<dbReference type="EMBL" id="AAPJ01000011">
    <property type="protein sequence ID" value="EAS48422.1"/>
    <property type="molecule type" value="Genomic_DNA"/>
</dbReference>
<evidence type="ECO:0000256" key="3">
    <source>
        <dbReference type="ARBA" id="ARBA00023163"/>
    </source>
</evidence>
<dbReference type="PANTHER" id="PTHR43537:SF6">
    <property type="entry name" value="HTH-TYPE TRANSCRIPTIONAL REPRESSOR RSPR"/>
    <property type="match status" value="1"/>
</dbReference>